<accession>E7QUJ6</accession>
<dbReference type="eggNOG" id="arCOG02673">
    <property type="taxonomic scope" value="Archaea"/>
</dbReference>
<reference evidence="9" key="2">
    <citation type="submission" date="2016-11" db="EMBL/GenBank/DDBJ databases">
        <authorList>
            <person name="Varghese N."/>
            <person name="Submissions S."/>
        </authorList>
    </citation>
    <scope>NUCLEOTIDE SEQUENCE [LARGE SCALE GENOMIC DNA]</scope>
    <source>
        <strain evidence="9">DX253</strain>
    </source>
</reference>
<dbReference type="OrthoDB" id="84619at2157"/>
<evidence type="ECO:0000256" key="4">
    <source>
        <dbReference type="ARBA" id="ARBA00023136"/>
    </source>
</evidence>
<dbReference type="PATRIC" id="fig|797209.4.peg.2437"/>
<feature type="transmembrane region" description="Helical" evidence="5">
    <location>
        <begin position="12"/>
        <end position="28"/>
    </location>
</feature>
<dbReference type="PANTHER" id="PTHR42198:SF1">
    <property type="entry name" value="INTEGRAL MEMBRANE PROTEIN"/>
    <property type="match status" value="1"/>
</dbReference>
<comment type="subcellular location">
    <subcellularLocation>
        <location evidence="1">Membrane</location>
        <topology evidence="1">Multi-pass membrane protein</topology>
    </subcellularLocation>
</comment>
<reference evidence="7" key="3">
    <citation type="submission" date="2016-11" db="EMBL/GenBank/DDBJ databases">
        <authorList>
            <person name="Jaros S."/>
            <person name="Januszkiewicz K."/>
            <person name="Wedrychowicz H."/>
        </authorList>
    </citation>
    <scope>NUCLEOTIDE SEQUENCE [LARGE SCALE GENOMIC DNA]</scope>
    <source>
        <strain evidence="7">DX253</strain>
    </source>
</reference>
<gene>
    <name evidence="7" type="ORF">SAMN05444342_0150</name>
    <name evidence="6" type="ORF">ZOD2009_12402</name>
</gene>
<sequence>MVLENGWTVYDKLAGVFALVLMTGYYLVPVQSAVVAAFDVVLAPFAALVPASVFLFGLAGATGLYSTTLQLLLRDSDAMERLQERMKTLQEKLQSPPDGDDAGALEDDQRELMRSWVAMLKLQFRPLVWSMLLTIPVFLWIRWAMANPAAATVPVALSLPVVGHVALTATLVGPVEVWLVWYLGGSMSFSFVSRRVLSRVLA</sequence>
<evidence type="ECO:0000313" key="7">
    <source>
        <dbReference type="EMBL" id="SHJ98001.1"/>
    </source>
</evidence>
<dbReference type="InterPro" id="IPR002809">
    <property type="entry name" value="EMC3/TMCO1"/>
</dbReference>
<evidence type="ECO:0000256" key="3">
    <source>
        <dbReference type="ARBA" id="ARBA00022989"/>
    </source>
</evidence>
<evidence type="ECO:0000313" key="6">
    <source>
        <dbReference type="EMBL" id="EFW91653.1"/>
    </source>
</evidence>
<dbReference type="InterPro" id="IPR038978">
    <property type="entry name" value="MJ0935"/>
</dbReference>
<dbReference type="SMART" id="SM01415">
    <property type="entry name" value="DUF106"/>
    <property type="match status" value="1"/>
</dbReference>
<dbReference type="Proteomes" id="UP000003751">
    <property type="component" value="Unassembled WGS sequence"/>
</dbReference>
<keyword evidence="3 5" id="KW-1133">Transmembrane helix</keyword>
<feature type="transmembrane region" description="Helical" evidence="5">
    <location>
        <begin position="153"/>
        <end position="172"/>
    </location>
</feature>
<reference evidence="6 8" key="1">
    <citation type="journal article" date="2014" name="ISME J.">
        <title>Trehalose/2-sulfotrehalose biosynthesis and glycine-betaine uptake are widely spread mechanisms for osmoadaptation in the Halobacteriales.</title>
        <authorList>
            <person name="Youssef N.H."/>
            <person name="Savage-Ashlock K.N."/>
            <person name="McCully A.L."/>
            <person name="Luedtke B."/>
            <person name="Shaw E.I."/>
            <person name="Hoff W.D."/>
            <person name="Elshahed M.S."/>
        </authorList>
    </citation>
    <scope>NUCLEOTIDE SEQUENCE [LARGE SCALE GENOMIC DNA]</scope>
    <source>
        <strain evidence="6 8">DX253</strain>
    </source>
</reference>
<evidence type="ECO:0000313" key="8">
    <source>
        <dbReference type="Proteomes" id="UP000003751"/>
    </source>
</evidence>
<protein>
    <submittedName>
        <fullName evidence="7">Uncharacterized membrane protein, DUF106 family</fullName>
    </submittedName>
</protein>
<proteinExistence type="predicted"/>
<evidence type="ECO:0000256" key="5">
    <source>
        <dbReference type="SAM" id="Phobius"/>
    </source>
</evidence>
<keyword evidence="9" id="KW-1185">Reference proteome</keyword>
<name>E7QUJ6_HALPU</name>
<keyword evidence="2 5" id="KW-0812">Transmembrane</keyword>
<keyword evidence="4 5" id="KW-0472">Membrane</keyword>
<dbReference type="GO" id="GO:0016020">
    <property type="term" value="C:membrane"/>
    <property type="evidence" value="ECO:0007669"/>
    <property type="project" value="UniProtKB-SubCell"/>
</dbReference>
<dbReference type="Proteomes" id="UP000184203">
    <property type="component" value="Unassembled WGS sequence"/>
</dbReference>
<dbReference type="STRING" id="797209.GCA_000376445_00788"/>
<organism evidence="6 8">
    <name type="scientific">Haladaptatus paucihalophilus DX253</name>
    <dbReference type="NCBI Taxonomy" id="797209"/>
    <lineage>
        <taxon>Archaea</taxon>
        <taxon>Methanobacteriati</taxon>
        <taxon>Methanobacteriota</taxon>
        <taxon>Stenosarchaea group</taxon>
        <taxon>Halobacteria</taxon>
        <taxon>Halobacteriales</taxon>
        <taxon>Haladaptataceae</taxon>
        <taxon>Haladaptatus</taxon>
    </lineage>
</organism>
<feature type="transmembrane region" description="Helical" evidence="5">
    <location>
        <begin position="122"/>
        <end position="141"/>
    </location>
</feature>
<dbReference type="PANTHER" id="PTHR42198">
    <property type="entry name" value="INTEGRAL MEMBRANE PROTEIN"/>
    <property type="match status" value="1"/>
</dbReference>
<dbReference type="AlphaFoldDB" id="E7QUJ6"/>
<evidence type="ECO:0000256" key="1">
    <source>
        <dbReference type="ARBA" id="ARBA00004141"/>
    </source>
</evidence>
<evidence type="ECO:0000256" key="2">
    <source>
        <dbReference type="ARBA" id="ARBA00022692"/>
    </source>
</evidence>
<dbReference type="RefSeq" id="WP_007980236.1">
    <property type="nucleotide sequence ID" value="NZ_AEMG01000012.1"/>
</dbReference>
<feature type="transmembrane region" description="Helical" evidence="5">
    <location>
        <begin position="40"/>
        <end position="65"/>
    </location>
</feature>
<dbReference type="EMBL" id="FRAN01000001">
    <property type="protein sequence ID" value="SHJ98001.1"/>
    <property type="molecule type" value="Genomic_DNA"/>
</dbReference>
<dbReference type="EMBL" id="AEMG01000012">
    <property type="protein sequence ID" value="EFW91653.1"/>
    <property type="molecule type" value="Genomic_DNA"/>
</dbReference>
<dbReference type="Pfam" id="PF01956">
    <property type="entry name" value="EMC3_TMCO1"/>
    <property type="match status" value="1"/>
</dbReference>
<evidence type="ECO:0000313" key="9">
    <source>
        <dbReference type="Proteomes" id="UP000184203"/>
    </source>
</evidence>